<evidence type="ECO:0000313" key="2">
    <source>
        <dbReference type="WBParaSite" id="ES5_v2.g24120.t1"/>
    </source>
</evidence>
<accession>A0AC34G2Z0</accession>
<dbReference type="WBParaSite" id="ES5_v2.g24120.t1">
    <property type="protein sequence ID" value="ES5_v2.g24120.t1"/>
    <property type="gene ID" value="ES5_v2.g24120"/>
</dbReference>
<protein>
    <submittedName>
        <fullName evidence="2">Elongation of very long chain fatty acids protein</fullName>
    </submittedName>
</protein>
<dbReference type="Proteomes" id="UP000887579">
    <property type="component" value="Unplaced"/>
</dbReference>
<evidence type="ECO:0000313" key="1">
    <source>
        <dbReference type="Proteomes" id="UP000887579"/>
    </source>
</evidence>
<sequence length="280" mass="32814">MIKPEIWSAPDGTILHIPYKYSNPIEKYFWNPFLAHKLFSHYWWTCFIIVGIYVSTIYSIQKFMKHRNAFILRKPLIFWNSTLAIFSIIASYRFGEEALYVYDRATFEEAICYSVDPKSAAAFWAFCFALSKVAELFDTIFLVLRKKPLIFLHWYHHAVVLIYSWHSAVELTAAGRWFIFMNYCVHSIMYSYYAVTSMGFRIPRPLAASVTILQTTQMLIGVYLSISVAYLKWTNPSQPCQQSTTNLGICFFIYATFAFLFLRYFIRSYITGKGGKEKKH</sequence>
<name>A0AC34G2Z0_9BILA</name>
<proteinExistence type="predicted"/>
<reference evidence="2" key="1">
    <citation type="submission" date="2022-11" db="UniProtKB">
        <authorList>
            <consortium name="WormBaseParasite"/>
        </authorList>
    </citation>
    <scope>IDENTIFICATION</scope>
</reference>
<organism evidence="1 2">
    <name type="scientific">Panagrolaimus sp. ES5</name>
    <dbReference type="NCBI Taxonomy" id="591445"/>
    <lineage>
        <taxon>Eukaryota</taxon>
        <taxon>Metazoa</taxon>
        <taxon>Ecdysozoa</taxon>
        <taxon>Nematoda</taxon>
        <taxon>Chromadorea</taxon>
        <taxon>Rhabditida</taxon>
        <taxon>Tylenchina</taxon>
        <taxon>Panagrolaimomorpha</taxon>
        <taxon>Panagrolaimoidea</taxon>
        <taxon>Panagrolaimidae</taxon>
        <taxon>Panagrolaimus</taxon>
    </lineage>
</organism>